<dbReference type="Proteomes" id="UP001215280">
    <property type="component" value="Unassembled WGS sequence"/>
</dbReference>
<gene>
    <name evidence="2" type="ORF">DFH07DRAFT_972655</name>
</gene>
<organism evidence="2 3">
    <name type="scientific">Mycena maculata</name>
    <dbReference type="NCBI Taxonomy" id="230809"/>
    <lineage>
        <taxon>Eukaryota</taxon>
        <taxon>Fungi</taxon>
        <taxon>Dikarya</taxon>
        <taxon>Basidiomycota</taxon>
        <taxon>Agaricomycotina</taxon>
        <taxon>Agaricomycetes</taxon>
        <taxon>Agaricomycetidae</taxon>
        <taxon>Agaricales</taxon>
        <taxon>Marasmiineae</taxon>
        <taxon>Mycenaceae</taxon>
        <taxon>Mycena</taxon>
    </lineage>
</organism>
<feature type="compositionally biased region" description="Acidic residues" evidence="1">
    <location>
        <begin position="220"/>
        <end position="232"/>
    </location>
</feature>
<dbReference type="PANTHER" id="PTHR35106">
    <property type="entry name" value="BNAA07G25190D PROTEIN"/>
    <property type="match status" value="1"/>
</dbReference>
<evidence type="ECO:0000313" key="2">
    <source>
        <dbReference type="EMBL" id="KAJ7720286.1"/>
    </source>
</evidence>
<dbReference type="AlphaFoldDB" id="A0AAD7HGJ7"/>
<dbReference type="EMBL" id="JARJLG010000281">
    <property type="protein sequence ID" value="KAJ7720286.1"/>
    <property type="molecule type" value="Genomic_DNA"/>
</dbReference>
<evidence type="ECO:0000256" key="1">
    <source>
        <dbReference type="SAM" id="MobiDB-lite"/>
    </source>
</evidence>
<keyword evidence="3" id="KW-1185">Reference proteome</keyword>
<comment type="caution">
    <text evidence="2">The sequence shown here is derived from an EMBL/GenBank/DDBJ whole genome shotgun (WGS) entry which is preliminary data.</text>
</comment>
<accession>A0AAD7HGJ7</accession>
<reference evidence="2" key="1">
    <citation type="submission" date="2023-03" db="EMBL/GenBank/DDBJ databases">
        <title>Massive genome expansion in bonnet fungi (Mycena s.s.) driven by repeated elements and novel gene families across ecological guilds.</title>
        <authorList>
            <consortium name="Lawrence Berkeley National Laboratory"/>
            <person name="Harder C.B."/>
            <person name="Miyauchi S."/>
            <person name="Viragh M."/>
            <person name="Kuo A."/>
            <person name="Thoen E."/>
            <person name="Andreopoulos B."/>
            <person name="Lu D."/>
            <person name="Skrede I."/>
            <person name="Drula E."/>
            <person name="Henrissat B."/>
            <person name="Morin E."/>
            <person name="Kohler A."/>
            <person name="Barry K."/>
            <person name="LaButti K."/>
            <person name="Morin E."/>
            <person name="Salamov A."/>
            <person name="Lipzen A."/>
            <person name="Mereny Z."/>
            <person name="Hegedus B."/>
            <person name="Baldrian P."/>
            <person name="Stursova M."/>
            <person name="Weitz H."/>
            <person name="Taylor A."/>
            <person name="Grigoriev I.V."/>
            <person name="Nagy L.G."/>
            <person name="Martin F."/>
            <person name="Kauserud H."/>
        </authorList>
    </citation>
    <scope>NUCLEOTIDE SEQUENCE</scope>
    <source>
        <strain evidence="2">CBHHK188m</strain>
    </source>
</reference>
<name>A0AAD7HGJ7_9AGAR</name>
<proteinExistence type="predicted"/>
<feature type="compositionally biased region" description="Basic and acidic residues" evidence="1">
    <location>
        <begin position="139"/>
        <end position="152"/>
    </location>
</feature>
<evidence type="ECO:0000313" key="3">
    <source>
        <dbReference type="Proteomes" id="UP001215280"/>
    </source>
</evidence>
<dbReference type="PANTHER" id="PTHR35106:SF1">
    <property type="entry name" value="CHORD DOMAIN-CONTAINING PROTEIN"/>
    <property type="match status" value="1"/>
</dbReference>
<protein>
    <submittedName>
        <fullName evidence="2">Uncharacterized protein</fullName>
    </submittedName>
</protein>
<feature type="region of interest" description="Disordered" evidence="1">
    <location>
        <begin position="201"/>
        <end position="235"/>
    </location>
</feature>
<sequence length="269" mass="29927">MSAKRKAVIERDRKPPWAPATIDLNKGSTLATFKIALAKAPKAVLESAQTDGRVAQVFWDAFVATKGGSNIPKFDTCRRCKAGFDITENKKDSCVWHYGNLLVDGDIWTEYYESEEAPSTRRKTKSGIRRATSGTSERITARWPREVSDRRAAPRGPPPSKKRKVNSVQTQCRNCGELYDETKNTRRVCAWHDIDAVRRVTGGEEDGGDDSDGSHGYYSDNEDSERGDDSDDERTIQWTCCGSNKKGGGCIVTPHLPPRMETPKEPAEV</sequence>
<feature type="region of interest" description="Disordered" evidence="1">
    <location>
        <begin position="114"/>
        <end position="168"/>
    </location>
</feature>